<evidence type="ECO:0000313" key="1">
    <source>
        <dbReference type="EMBL" id="NYI11180.1"/>
    </source>
</evidence>
<protein>
    <submittedName>
        <fullName evidence="1">Pimeloyl-ACP methyl ester carboxylesterase</fullName>
    </submittedName>
</protein>
<dbReference type="InterPro" id="IPR029058">
    <property type="entry name" value="AB_hydrolase_fold"/>
</dbReference>
<dbReference type="RefSeq" id="WP_179531907.1">
    <property type="nucleotide sequence ID" value="NZ_BAAAPP010000005.1"/>
</dbReference>
<organism evidence="1 2">
    <name type="scientific">Nocardioides marinus</name>
    <dbReference type="NCBI Taxonomy" id="374514"/>
    <lineage>
        <taxon>Bacteria</taxon>
        <taxon>Bacillati</taxon>
        <taxon>Actinomycetota</taxon>
        <taxon>Actinomycetes</taxon>
        <taxon>Propionibacteriales</taxon>
        <taxon>Nocardioidaceae</taxon>
        <taxon>Nocardioides</taxon>
    </lineage>
</organism>
<accession>A0A7Y9YIW5</accession>
<evidence type="ECO:0000313" key="2">
    <source>
        <dbReference type="Proteomes" id="UP000537326"/>
    </source>
</evidence>
<comment type="caution">
    <text evidence="1">The sequence shown here is derived from an EMBL/GenBank/DDBJ whole genome shotgun (WGS) entry which is preliminary data.</text>
</comment>
<dbReference type="EMBL" id="JACBZI010000001">
    <property type="protein sequence ID" value="NYI11180.1"/>
    <property type="molecule type" value="Genomic_DNA"/>
</dbReference>
<proteinExistence type="predicted"/>
<dbReference type="SUPFAM" id="SSF53474">
    <property type="entry name" value="alpha/beta-Hydrolases"/>
    <property type="match status" value="1"/>
</dbReference>
<keyword evidence="2" id="KW-1185">Reference proteome</keyword>
<reference evidence="1 2" key="1">
    <citation type="submission" date="2020-07" db="EMBL/GenBank/DDBJ databases">
        <title>Sequencing the genomes of 1000 actinobacteria strains.</title>
        <authorList>
            <person name="Klenk H.-P."/>
        </authorList>
    </citation>
    <scope>NUCLEOTIDE SEQUENCE [LARGE SCALE GENOMIC DNA]</scope>
    <source>
        <strain evidence="1 2">DSM 18248</strain>
    </source>
</reference>
<dbReference type="AlphaFoldDB" id="A0A7Y9YIW5"/>
<dbReference type="Proteomes" id="UP000537326">
    <property type="component" value="Unassembled WGS sequence"/>
</dbReference>
<name>A0A7Y9YIW5_9ACTN</name>
<gene>
    <name evidence="1" type="ORF">BKA05_002695</name>
</gene>
<dbReference type="Gene3D" id="3.40.50.1820">
    <property type="entry name" value="alpha/beta hydrolase"/>
    <property type="match status" value="1"/>
</dbReference>
<sequence length="271" mass="29441">MYDFAHDADPQAAGYGAPPLLLTAAEALRFPVELTTSLVSDLVLPPRRSVDAQQRPVLVLPGFMADDPLTARLRGHLRRQGYAAHGWGLGRNVGLTDTIVDGLLERFDEVAATAPGTPVSLVGWSFGGLLARWTAHRRPGQVRQVVCLGSPWRAEGERTRATGMFERAAAKHGLSERARDIIDELRRPLDVPLTAIWSRTDGIAHWRGCRVGDAVDAPAPVEDVDVPSSHVGLVSNPLALAVLDDRLAQDPADWRPFSWRAALARRARVAA</sequence>